<evidence type="ECO:0000313" key="3">
    <source>
        <dbReference type="Proteomes" id="UP000287651"/>
    </source>
</evidence>
<name>A0A426Z436_ENSVE</name>
<evidence type="ECO:0000313" key="2">
    <source>
        <dbReference type="EMBL" id="RRT58739.1"/>
    </source>
</evidence>
<gene>
    <name evidence="2" type="ORF">B296_00026804</name>
</gene>
<dbReference type="Proteomes" id="UP000287651">
    <property type="component" value="Unassembled WGS sequence"/>
</dbReference>
<sequence>MQFLRRIQELHNQRNLVPSLKELHSKELIGEHVSDQLGHPEVTRTKISQHLIPLHPLRDNKAAPFPSPSLLPLRRRREEERDEIHERRPGESGVGERNASVAVFVGSGAARLLKYSSLLLHAECSARPSRLRIEWEARERLTGPTREHARSALDRTSGSSFSGSVEGSVGLVKVGGCTDPYDDQVSASTEMVLRVSPWLDGVEITVMVGTTEESAYEEMLEAMEKVTGDHGGARPPIGRLQERRRHHPRPESSPS</sequence>
<feature type="region of interest" description="Disordered" evidence="1">
    <location>
        <begin position="146"/>
        <end position="165"/>
    </location>
</feature>
<feature type="compositionally biased region" description="Basic and acidic residues" evidence="1">
    <location>
        <begin position="76"/>
        <end position="90"/>
    </location>
</feature>
<protein>
    <submittedName>
        <fullName evidence="2">Uncharacterized protein</fullName>
    </submittedName>
</protein>
<comment type="caution">
    <text evidence="2">The sequence shown here is derived from an EMBL/GenBank/DDBJ whole genome shotgun (WGS) entry which is preliminary data.</text>
</comment>
<dbReference type="AlphaFoldDB" id="A0A426Z436"/>
<evidence type="ECO:0000256" key="1">
    <source>
        <dbReference type="SAM" id="MobiDB-lite"/>
    </source>
</evidence>
<feature type="region of interest" description="Disordered" evidence="1">
    <location>
        <begin position="226"/>
        <end position="255"/>
    </location>
</feature>
<accession>A0A426Z436</accession>
<dbReference type="EMBL" id="AMZH03008537">
    <property type="protein sequence ID" value="RRT58739.1"/>
    <property type="molecule type" value="Genomic_DNA"/>
</dbReference>
<reference evidence="2 3" key="1">
    <citation type="journal article" date="2014" name="Agronomy (Basel)">
        <title>A Draft Genome Sequence for Ensete ventricosum, the Drought-Tolerant Tree Against Hunger.</title>
        <authorList>
            <person name="Harrison J."/>
            <person name="Moore K.A."/>
            <person name="Paszkiewicz K."/>
            <person name="Jones T."/>
            <person name="Grant M."/>
            <person name="Ambacheew D."/>
            <person name="Muzemil S."/>
            <person name="Studholme D.J."/>
        </authorList>
    </citation>
    <scope>NUCLEOTIDE SEQUENCE [LARGE SCALE GENOMIC DNA]</scope>
</reference>
<organism evidence="2 3">
    <name type="scientific">Ensete ventricosum</name>
    <name type="common">Abyssinian banana</name>
    <name type="synonym">Musa ensete</name>
    <dbReference type="NCBI Taxonomy" id="4639"/>
    <lineage>
        <taxon>Eukaryota</taxon>
        <taxon>Viridiplantae</taxon>
        <taxon>Streptophyta</taxon>
        <taxon>Embryophyta</taxon>
        <taxon>Tracheophyta</taxon>
        <taxon>Spermatophyta</taxon>
        <taxon>Magnoliopsida</taxon>
        <taxon>Liliopsida</taxon>
        <taxon>Zingiberales</taxon>
        <taxon>Musaceae</taxon>
        <taxon>Ensete</taxon>
    </lineage>
</organism>
<proteinExistence type="predicted"/>
<feature type="region of interest" description="Disordered" evidence="1">
    <location>
        <begin position="57"/>
        <end position="96"/>
    </location>
</feature>